<evidence type="ECO:0000313" key="3">
    <source>
        <dbReference type="EMBL" id="TWF81452.1"/>
    </source>
</evidence>
<evidence type="ECO:0000259" key="2">
    <source>
        <dbReference type="PROSITE" id="PS50043"/>
    </source>
</evidence>
<accession>A0A561T2W3</accession>
<dbReference type="GO" id="GO:0006355">
    <property type="term" value="P:regulation of DNA-templated transcription"/>
    <property type="evidence" value="ECO:0007669"/>
    <property type="project" value="InterPro"/>
</dbReference>
<dbReference type="PANTHER" id="PTHR43214:SF43">
    <property type="entry name" value="TWO-COMPONENT RESPONSE REGULATOR"/>
    <property type="match status" value="1"/>
</dbReference>
<dbReference type="Proteomes" id="UP000321261">
    <property type="component" value="Unassembled WGS sequence"/>
</dbReference>
<comment type="caution">
    <text evidence="3">The sequence shown here is derived from an EMBL/GenBank/DDBJ whole genome shotgun (WGS) entry which is preliminary data.</text>
</comment>
<dbReference type="PROSITE" id="PS00622">
    <property type="entry name" value="HTH_LUXR_1"/>
    <property type="match status" value="1"/>
</dbReference>
<proteinExistence type="predicted"/>
<dbReference type="PRINTS" id="PR00038">
    <property type="entry name" value="HTHLUXR"/>
</dbReference>
<dbReference type="SUPFAM" id="SSF46894">
    <property type="entry name" value="C-terminal effector domain of the bipartite response regulators"/>
    <property type="match status" value="1"/>
</dbReference>
<dbReference type="OrthoDB" id="27092at2"/>
<reference evidence="3 4" key="1">
    <citation type="submission" date="2019-06" db="EMBL/GenBank/DDBJ databases">
        <title>Sequencing the genomes of 1000 actinobacteria strains.</title>
        <authorList>
            <person name="Klenk H.-P."/>
        </authorList>
    </citation>
    <scope>NUCLEOTIDE SEQUENCE [LARGE SCALE GENOMIC DNA]</scope>
    <source>
        <strain evidence="3 4">DSM 45671</strain>
    </source>
</reference>
<dbReference type="AlphaFoldDB" id="A0A561T2W3"/>
<dbReference type="EMBL" id="VIWU01000001">
    <property type="protein sequence ID" value="TWF81452.1"/>
    <property type="molecule type" value="Genomic_DNA"/>
</dbReference>
<dbReference type="PANTHER" id="PTHR43214">
    <property type="entry name" value="TWO-COMPONENT RESPONSE REGULATOR"/>
    <property type="match status" value="1"/>
</dbReference>
<dbReference type="CDD" id="cd06170">
    <property type="entry name" value="LuxR_C_like"/>
    <property type="match status" value="1"/>
</dbReference>
<dbReference type="InterPro" id="IPR039420">
    <property type="entry name" value="WalR-like"/>
</dbReference>
<dbReference type="SUPFAM" id="SSF48452">
    <property type="entry name" value="TPR-like"/>
    <property type="match status" value="3"/>
</dbReference>
<keyword evidence="4" id="KW-1185">Reference proteome</keyword>
<dbReference type="InterPro" id="IPR016032">
    <property type="entry name" value="Sig_transdc_resp-reg_C-effctor"/>
</dbReference>
<dbReference type="InterPro" id="IPR000792">
    <property type="entry name" value="Tscrpt_reg_LuxR_C"/>
</dbReference>
<evidence type="ECO:0000313" key="4">
    <source>
        <dbReference type="Proteomes" id="UP000321261"/>
    </source>
</evidence>
<feature type="domain" description="HTH luxR-type" evidence="2">
    <location>
        <begin position="469"/>
        <end position="534"/>
    </location>
</feature>
<dbReference type="InterPro" id="IPR036388">
    <property type="entry name" value="WH-like_DNA-bd_sf"/>
</dbReference>
<dbReference type="Gene3D" id="1.10.10.10">
    <property type="entry name" value="Winged helix-like DNA-binding domain superfamily/Winged helix DNA-binding domain"/>
    <property type="match status" value="1"/>
</dbReference>
<keyword evidence="1" id="KW-0238">DNA-binding</keyword>
<gene>
    <name evidence="3" type="ORF">FHX44_117395</name>
</gene>
<dbReference type="GO" id="GO:0003677">
    <property type="term" value="F:DNA binding"/>
    <property type="evidence" value="ECO:0007669"/>
    <property type="project" value="UniProtKB-KW"/>
</dbReference>
<evidence type="ECO:0000256" key="1">
    <source>
        <dbReference type="ARBA" id="ARBA00023125"/>
    </source>
</evidence>
<dbReference type="Pfam" id="PF00196">
    <property type="entry name" value="GerE"/>
    <property type="match status" value="1"/>
</dbReference>
<sequence>MDEDLHERGRSAYRQREWAGAYELLTAADRTSPLAPDDLELLTTSAYLVGHDDVGDDLAARAYRELVREEPTRAARHAFWLGMHLLLRGEPARGGGWLARARRLVDEAGRECVEQGYLLVPDALQRLGEGDAEAARACSERAAAIGERFDEPDLQALGRLCVGQALISAGDTTQALALLDEVMVAVTADEVSPIVAGIVYCAVIEACQEVFELRRAQEWTAALSHWCASQPDLVPYRGQCMVHRAEIMLVHGAWPDALDEARRACDQLSGHPAAGAAFYQLAELHRLHGSFDAAEDAYRRASRWIPEPQPGLALLRTAQGQADAAAAMLRPVLEEAVGFVARTRLLAAHVEVVIAAGDAASARVSADELRAIADDVGAPLLRAMALHATGAVLVAEQDPGAWEVLRRAWRAWQELDAPYEAARVRVQMGLACLQRRDPDSAEMEFDAARLVFEGLGAAPDVLRLQTLSRAPATGLLTAREAQVLRLVATGMTNRAVAAELFLSEKTVARHVSNIFTKLGVSSRAAATAYAYEHRLV</sequence>
<protein>
    <submittedName>
        <fullName evidence="3">Regulatory LuxR family protein</fullName>
    </submittedName>
</protein>
<organism evidence="3 4">
    <name type="scientific">Pseudonocardia hierapolitana</name>
    <dbReference type="NCBI Taxonomy" id="1128676"/>
    <lineage>
        <taxon>Bacteria</taxon>
        <taxon>Bacillati</taxon>
        <taxon>Actinomycetota</taxon>
        <taxon>Actinomycetes</taxon>
        <taxon>Pseudonocardiales</taxon>
        <taxon>Pseudonocardiaceae</taxon>
        <taxon>Pseudonocardia</taxon>
    </lineage>
</organism>
<dbReference type="Gene3D" id="1.25.40.10">
    <property type="entry name" value="Tetratricopeptide repeat domain"/>
    <property type="match status" value="2"/>
</dbReference>
<dbReference type="RefSeq" id="WP_147259946.1">
    <property type="nucleotide sequence ID" value="NZ_VIWU01000001.1"/>
</dbReference>
<name>A0A561T2W3_9PSEU</name>
<dbReference type="InterPro" id="IPR011990">
    <property type="entry name" value="TPR-like_helical_dom_sf"/>
</dbReference>
<dbReference type="PROSITE" id="PS50043">
    <property type="entry name" value="HTH_LUXR_2"/>
    <property type="match status" value="1"/>
</dbReference>
<dbReference type="SMART" id="SM00421">
    <property type="entry name" value="HTH_LUXR"/>
    <property type="match status" value="1"/>
</dbReference>